<evidence type="ECO:0000313" key="2">
    <source>
        <dbReference type="Proteomes" id="UP000608594"/>
    </source>
</evidence>
<dbReference type="RefSeq" id="WP_187793238.1">
    <property type="nucleotide sequence ID" value="NZ_JACOQL010000002.1"/>
</dbReference>
<gene>
    <name evidence="1" type="ORF">H4P12_08685</name>
</gene>
<dbReference type="Proteomes" id="UP000608594">
    <property type="component" value="Unassembled WGS sequence"/>
</dbReference>
<dbReference type="AlphaFoldDB" id="A0A926J609"/>
<name>A0A926J609_9RHOB</name>
<dbReference type="EMBL" id="JACOQL010000002">
    <property type="protein sequence ID" value="MBC9246787.1"/>
    <property type="molecule type" value="Genomic_DNA"/>
</dbReference>
<protein>
    <submittedName>
        <fullName evidence="1">Uncharacterized protein</fullName>
    </submittedName>
</protein>
<accession>A0A926J609</accession>
<proteinExistence type="predicted"/>
<evidence type="ECO:0000313" key="1">
    <source>
        <dbReference type="EMBL" id="MBC9246787.1"/>
    </source>
</evidence>
<reference evidence="1" key="1">
    <citation type="submission" date="2020-08" db="EMBL/GenBank/DDBJ databases">
        <title>Paracoccus amoyensis sp. nov., isolated from the surface seawater at coast of Xiamen, Fujian.</title>
        <authorList>
            <person name="Lyu L."/>
        </authorList>
    </citation>
    <scope>NUCLEOTIDE SEQUENCE</scope>
    <source>
        <strain evidence="1">11-3</strain>
    </source>
</reference>
<keyword evidence="2" id="KW-1185">Reference proteome</keyword>
<comment type="caution">
    <text evidence="1">The sequence shown here is derived from an EMBL/GenBank/DDBJ whole genome shotgun (WGS) entry which is preliminary data.</text>
</comment>
<organism evidence="1 2">
    <name type="scientific">Paracoccus amoyensis</name>
    <dbReference type="NCBI Taxonomy" id="2760093"/>
    <lineage>
        <taxon>Bacteria</taxon>
        <taxon>Pseudomonadati</taxon>
        <taxon>Pseudomonadota</taxon>
        <taxon>Alphaproteobacteria</taxon>
        <taxon>Rhodobacterales</taxon>
        <taxon>Paracoccaceae</taxon>
        <taxon>Paracoccus</taxon>
    </lineage>
</organism>
<sequence length="49" mass="5588">MTVFEPTFEPTPDIVTELRKVSVNLLGIIAPQADVALFNQYRFRYTASQ</sequence>